<feature type="transmembrane region" description="Helical" evidence="6">
    <location>
        <begin position="380"/>
        <end position="399"/>
    </location>
</feature>
<evidence type="ECO:0000259" key="7">
    <source>
        <dbReference type="PROSITE" id="PS50850"/>
    </source>
</evidence>
<keyword evidence="9" id="KW-1185">Reference proteome</keyword>
<proteinExistence type="predicted"/>
<gene>
    <name evidence="8" type="ORF">DV701_07740</name>
</gene>
<accession>A0A345NLX4</accession>
<evidence type="ECO:0000313" key="9">
    <source>
        <dbReference type="Proteomes" id="UP000253790"/>
    </source>
</evidence>
<feature type="transmembrane region" description="Helical" evidence="6">
    <location>
        <begin position="349"/>
        <end position="368"/>
    </location>
</feature>
<protein>
    <submittedName>
        <fullName evidence="8">MFS transporter</fullName>
    </submittedName>
</protein>
<feature type="transmembrane region" description="Helical" evidence="6">
    <location>
        <begin position="262"/>
        <end position="280"/>
    </location>
</feature>
<dbReference type="GO" id="GO:0005886">
    <property type="term" value="C:plasma membrane"/>
    <property type="evidence" value="ECO:0007669"/>
    <property type="project" value="UniProtKB-SubCell"/>
</dbReference>
<dbReference type="PANTHER" id="PTHR23542:SF1">
    <property type="entry name" value="MAJOR FACILITATOR SUPERFAMILY (MFS) PROFILE DOMAIN-CONTAINING PROTEIN"/>
    <property type="match status" value="1"/>
</dbReference>
<feature type="transmembrane region" description="Helical" evidence="6">
    <location>
        <begin position="50"/>
        <end position="71"/>
    </location>
</feature>
<evidence type="ECO:0000256" key="4">
    <source>
        <dbReference type="ARBA" id="ARBA00023136"/>
    </source>
</evidence>
<evidence type="ECO:0000256" key="1">
    <source>
        <dbReference type="ARBA" id="ARBA00004651"/>
    </source>
</evidence>
<evidence type="ECO:0000313" key="8">
    <source>
        <dbReference type="EMBL" id="AXH96032.1"/>
    </source>
</evidence>
<dbReference type="InterPro" id="IPR011701">
    <property type="entry name" value="MFS"/>
</dbReference>
<dbReference type="AlphaFoldDB" id="A0A345NLX4"/>
<feature type="transmembrane region" description="Helical" evidence="6">
    <location>
        <begin position="315"/>
        <end position="337"/>
    </location>
</feature>
<dbReference type="GO" id="GO:0022857">
    <property type="term" value="F:transmembrane transporter activity"/>
    <property type="evidence" value="ECO:0007669"/>
    <property type="project" value="InterPro"/>
</dbReference>
<dbReference type="InterPro" id="IPR036259">
    <property type="entry name" value="MFS_trans_sf"/>
</dbReference>
<keyword evidence="2 6" id="KW-0812">Transmembrane</keyword>
<dbReference type="KEGG" id="orn:DV701_07740"/>
<dbReference type="Pfam" id="PF07690">
    <property type="entry name" value="MFS_1"/>
    <property type="match status" value="1"/>
</dbReference>
<organism evidence="8 9">
    <name type="scientific">Ornithinimicrobium avium</name>
    <dbReference type="NCBI Taxonomy" id="2283195"/>
    <lineage>
        <taxon>Bacteria</taxon>
        <taxon>Bacillati</taxon>
        <taxon>Actinomycetota</taxon>
        <taxon>Actinomycetes</taxon>
        <taxon>Micrococcales</taxon>
        <taxon>Ornithinimicrobiaceae</taxon>
        <taxon>Ornithinimicrobium</taxon>
    </lineage>
</organism>
<evidence type="ECO:0000256" key="2">
    <source>
        <dbReference type="ARBA" id="ARBA00022692"/>
    </source>
</evidence>
<dbReference type="EMBL" id="CP031229">
    <property type="protein sequence ID" value="AXH96032.1"/>
    <property type="molecule type" value="Genomic_DNA"/>
</dbReference>
<dbReference type="Proteomes" id="UP000253790">
    <property type="component" value="Chromosome"/>
</dbReference>
<sequence length="432" mass="43275">MPALSPVQSYRRLFALTGPLYVLVAFVGRIPLAMSQIASLLAVTAATGSYAAGGATAGALAVANAIFAPVAGALSDRLGQRPVLLVQSVVGTVGLAALAALTVLHDPGQPWWPLPLVAALGGAFVPQVGTMARVRWRPISRRRSDEDPRMIDAAFSYEGAADEASFVLGPALVGVIAAVADPVASLVVAALLLGSFGTWFALHPTGALVGPAPAGTGAVARLLTPALVILAATQLSVGMVFGSVQTGTSVLATQAGVPGMTGLLHALLGVGSVLAGLAVVAVPETFTHERRLRLFTAALLLLALPLLLVDSLTGLTLALLGLGLAVAPTMITTFALAERITPLRRVGAAMTLLAAATGAGYAVGAAVAGQLADVGGHRPAFAVTIAATALALTLALSGARTLRRAAAAARGHPLAPEPGEQLPESEALEPVG</sequence>
<feature type="region of interest" description="Disordered" evidence="5">
    <location>
        <begin position="409"/>
        <end position="432"/>
    </location>
</feature>
<feature type="domain" description="Major facilitator superfamily (MFS) profile" evidence="7">
    <location>
        <begin position="226"/>
        <end position="432"/>
    </location>
</feature>
<feature type="transmembrane region" description="Helical" evidence="6">
    <location>
        <begin position="111"/>
        <end position="134"/>
    </location>
</feature>
<reference evidence="8 9" key="1">
    <citation type="submission" date="2018-07" db="EMBL/GenBank/DDBJ databases">
        <title>Complete genome sequencing of Ornithinimicrobium sp. AMA3305.</title>
        <authorList>
            <person name="Bae J.-W."/>
        </authorList>
    </citation>
    <scope>NUCLEOTIDE SEQUENCE [LARGE SCALE GENOMIC DNA]</scope>
    <source>
        <strain evidence="8 9">AMA3305</strain>
    </source>
</reference>
<dbReference type="RefSeq" id="WP_114927797.1">
    <property type="nucleotide sequence ID" value="NZ_CP031229.1"/>
</dbReference>
<evidence type="ECO:0000256" key="3">
    <source>
        <dbReference type="ARBA" id="ARBA00022989"/>
    </source>
</evidence>
<evidence type="ECO:0000256" key="5">
    <source>
        <dbReference type="SAM" id="MobiDB-lite"/>
    </source>
</evidence>
<evidence type="ECO:0000256" key="6">
    <source>
        <dbReference type="SAM" id="Phobius"/>
    </source>
</evidence>
<keyword evidence="3 6" id="KW-1133">Transmembrane helix</keyword>
<feature type="transmembrane region" description="Helical" evidence="6">
    <location>
        <begin position="292"/>
        <end position="309"/>
    </location>
</feature>
<feature type="transmembrane region" description="Helical" evidence="6">
    <location>
        <begin position="83"/>
        <end position="105"/>
    </location>
</feature>
<comment type="subcellular location">
    <subcellularLocation>
        <location evidence="1">Cell membrane</location>
        <topology evidence="1">Multi-pass membrane protein</topology>
    </subcellularLocation>
</comment>
<dbReference type="InterPro" id="IPR020846">
    <property type="entry name" value="MFS_dom"/>
</dbReference>
<feature type="transmembrane region" description="Helical" evidence="6">
    <location>
        <begin position="12"/>
        <end position="30"/>
    </location>
</feature>
<dbReference type="SUPFAM" id="SSF103473">
    <property type="entry name" value="MFS general substrate transporter"/>
    <property type="match status" value="1"/>
</dbReference>
<name>A0A345NLX4_9MICO</name>
<dbReference type="PROSITE" id="PS50850">
    <property type="entry name" value="MFS"/>
    <property type="match status" value="1"/>
</dbReference>
<dbReference type="OrthoDB" id="9180256at2"/>
<dbReference type="Gene3D" id="1.20.1250.20">
    <property type="entry name" value="MFS general substrate transporter like domains"/>
    <property type="match status" value="2"/>
</dbReference>
<keyword evidence="4 6" id="KW-0472">Membrane</keyword>
<dbReference type="PANTHER" id="PTHR23542">
    <property type="match status" value="1"/>
</dbReference>